<dbReference type="PROSITE" id="PS50096">
    <property type="entry name" value="IQ"/>
    <property type="match status" value="2"/>
</dbReference>
<organism evidence="2 3">
    <name type="scientific">Chelonia mydas</name>
    <name type="common">Green sea-turtle</name>
    <name type="synonym">Chelonia agassizi</name>
    <dbReference type="NCBI Taxonomy" id="8469"/>
    <lineage>
        <taxon>Eukaryota</taxon>
        <taxon>Metazoa</taxon>
        <taxon>Chordata</taxon>
        <taxon>Craniata</taxon>
        <taxon>Vertebrata</taxon>
        <taxon>Euteleostomi</taxon>
        <taxon>Archelosauria</taxon>
        <taxon>Testudinata</taxon>
        <taxon>Testudines</taxon>
        <taxon>Cryptodira</taxon>
        <taxon>Durocryptodira</taxon>
        <taxon>Americhelydia</taxon>
        <taxon>Chelonioidea</taxon>
        <taxon>Cheloniidae</taxon>
        <taxon>Chelonia</taxon>
    </lineage>
</organism>
<dbReference type="STRING" id="8469.M7BL47"/>
<dbReference type="SMART" id="SM00015">
    <property type="entry name" value="IQ"/>
    <property type="match status" value="2"/>
</dbReference>
<feature type="region of interest" description="Disordered" evidence="1">
    <location>
        <begin position="156"/>
        <end position="230"/>
    </location>
</feature>
<protein>
    <submittedName>
        <fullName evidence="2">Uncharacterized protein</fullName>
    </submittedName>
</protein>
<dbReference type="Proteomes" id="UP000031443">
    <property type="component" value="Unassembled WGS sequence"/>
</dbReference>
<feature type="compositionally biased region" description="Basic and acidic residues" evidence="1">
    <location>
        <begin position="210"/>
        <end position="222"/>
    </location>
</feature>
<evidence type="ECO:0000313" key="2">
    <source>
        <dbReference type="EMBL" id="EMP32748.1"/>
    </source>
</evidence>
<accession>M7BL47</accession>
<dbReference type="InterPro" id="IPR000048">
    <property type="entry name" value="IQ_motif_EF-hand-BS"/>
</dbReference>
<keyword evidence="3" id="KW-1185">Reference proteome</keyword>
<sequence length="230" mass="26128">MNKAAAKIQVVFRGYRTRQELPLGFNTYGKDEGLQLEKKRRAESKKKLFPLILRFDQLWDWDSRTTSNITKSDSLRSHYKTNKREATFFMPIAIFPKVESSLKRKGFVLPSDLPTLNVFESRTQQHGISHAAIQIQAAWRGHQARKKMREIERQAKIKAEESQPFSDGCKNSPESCEEQPMSGAAAVAEIQSSTPEQKDPVQEPEQDSSSVKEEPSKERKGTNTEGSVSE</sequence>
<dbReference type="Pfam" id="PF00612">
    <property type="entry name" value="IQ"/>
    <property type="match status" value="2"/>
</dbReference>
<gene>
    <name evidence="2" type="ORF">UY3_10118</name>
</gene>
<dbReference type="AlphaFoldDB" id="M7BL47"/>
<dbReference type="CDD" id="cd23767">
    <property type="entry name" value="IQCD"/>
    <property type="match status" value="2"/>
</dbReference>
<reference evidence="3" key="1">
    <citation type="journal article" date="2013" name="Nat. Genet.">
        <title>The draft genomes of soft-shell turtle and green sea turtle yield insights into the development and evolution of the turtle-specific body plan.</title>
        <authorList>
            <person name="Wang Z."/>
            <person name="Pascual-Anaya J."/>
            <person name="Zadissa A."/>
            <person name="Li W."/>
            <person name="Niimura Y."/>
            <person name="Huang Z."/>
            <person name="Li C."/>
            <person name="White S."/>
            <person name="Xiong Z."/>
            <person name="Fang D."/>
            <person name="Wang B."/>
            <person name="Ming Y."/>
            <person name="Chen Y."/>
            <person name="Zheng Y."/>
            <person name="Kuraku S."/>
            <person name="Pignatelli M."/>
            <person name="Herrero J."/>
            <person name="Beal K."/>
            <person name="Nozawa M."/>
            <person name="Li Q."/>
            <person name="Wang J."/>
            <person name="Zhang H."/>
            <person name="Yu L."/>
            <person name="Shigenobu S."/>
            <person name="Wang J."/>
            <person name="Liu J."/>
            <person name="Flicek P."/>
            <person name="Searle S."/>
            <person name="Wang J."/>
            <person name="Kuratani S."/>
            <person name="Yin Y."/>
            <person name="Aken B."/>
            <person name="Zhang G."/>
            <person name="Irie N."/>
        </authorList>
    </citation>
    <scope>NUCLEOTIDE SEQUENCE [LARGE SCALE GENOMIC DNA]</scope>
</reference>
<dbReference type="EMBL" id="KB538908">
    <property type="protein sequence ID" value="EMP32748.1"/>
    <property type="molecule type" value="Genomic_DNA"/>
</dbReference>
<proteinExistence type="predicted"/>
<evidence type="ECO:0000313" key="3">
    <source>
        <dbReference type="Proteomes" id="UP000031443"/>
    </source>
</evidence>
<name>M7BL47_CHEMY</name>
<evidence type="ECO:0000256" key="1">
    <source>
        <dbReference type="SAM" id="MobiDB-lite"/>
    </source>
</evidence>
<dbReference type="Gene3D" id="1.20.5.190">
    <property type="match status" value="1"/>
</dbReference>